<name>A0A1X9LSK2_9MICO</name>
<accession>A0A1X9LSK2</accession>
<protein>
    <submittedName>
        <fullName evidence="1">Uncharacterized protein</fullName>
    </submittedName>
</protein>
<sequence length="166" mass="18034">MQVLIAQAVIATISVAGGALIALAVERWRGRRSERLTEVSALRLLIVEIAARRALAHDFTAPPLTLDRADPSSDLNSAVRSIRLLRKDVRAARAELRAASSAWGELDEMVAACNVFIEATEAHPQDLAVEVDRLRSRLEAAVRGLVALYPDALELRLPGSMAYASR</sequence>
<dbReference type="STRING" id="1619308.B5808_06285"/>
<keyword evidence="2" id="KW-1185">Reference proteome</keyword>
<gene>
    <name evidence="1" type="ORF">B5808_06285</name>
</gene>
<organism evidence="1 2">
    <name type="scientific">Cnuibacter physcomitrellae</name>
    <dbReference type="NCBI Taxonomy" id="1619308"/>
    <lineage>
        <taxon>Bacteria</taxon>
        <taxon>Bacillati</taxon>
        <taxon>Actinomycetota</taxon>
        <taxon>Actinomycetes</taxon>
        <taxon>Micrococcales</taxon>
        <taxon>Microbacteriaceae</taxon>
        <taxon>Cnuibacter</taxon>
    </lineage>
</organism>
<dbReference type="AlphaFoldDB" id="A0A1X9LSK2"/>
<evidence type="ECO:0000313" key="1">
    <source>
        <dbReference type="EMBL" id="ARJ04870.1"/>
    </source>
</evidence>
<dbReference type="EMBL" id="CP020715">
    <property type="protein sequence ID" value="ARJ04870.1"/>
    <property type="molecule type" value="Genomic_DNA"/>
</dbReference>
<reference evidence="1 2" key="1">
    <citation type="submission" date="2017-04" db="EMBL/GenBank/DDBJ databases">
        <authorList>
            <person name="Afonso C.L."/>
            <person name="Miller P.J."/>
            <person name="Scott M.A."/>
            <person name="Spackman E."/>
            <person name="Goraichik I."/>
            <person name="Dimitrov K.M."/>
            <person name="Suarez D.L."/>
            <person name="Swayne D.E."/>
        </authorList>
    </citation>
    <scope>NUCLEOTIDE SEQUENCE [LARGE SCALE GENOMIC DNA]</scope>
    <source>
        <strain evidence="2">XA(T)</strain>
    </source>
</reference>
<dbReference type="Proteomes" id="UP000192775">
    <property type="component" value="Chromosome"/>
</dbReference>
<dbReference type="RefSeq" id="WP_085019008.1">
    <property type="nucleotide sequence ID" value="NZ_BMHD01000002.1"/>
</dbReference>
<proteinExistence type="predicted"/>
<evidence type="ECO:0000313" key="2">
    <source>
        <dbReference type="Proteomes" id="UP000192775"/>
    </source>
</evidence>
<dbReference type="KEGG" id="cphy:B5808_06285"/>